<dbReference type="Pfam" id="PF13411">
    <property type="entry name" value="MerR_1"/>
    <property type="match status" value="1"/>
</dbReference>
<dbReference type="SUPFAM" id="SSF55136">
    <property type="entry name" value="Probable bacterial effector-binding domain"/>
    <property type="match status" value="1"/>
</dbReference>
<sequence length="328" mass="37786">MELMTVSQVSRSPGISTRMLRYYEQAGLVESLRQEGYAYRIYDKKAVLRLKQILMLRRLRIPVRQIKAILQKEDAVAAIEIFRENIRNLNEEMTALSVVKEILNHFVEELSRTAELPLEKILLKDDVLADSIESLGLISINFKEDQTMEKLKKAEAGLSRIGDVRIIYLPPSAVAAVHYVGDEPEIHVNEMLDRFVRETGLHRRKPDLRHYGFNHPNPTDATGFHGYESWVTIPEDMEVPAPLVKKLFVGGIYAAHMISFGSFNEWDLLLNWVNSNEKYEFAGDMADQEHMCGLLEEHLNYISHVELANTEPEEFQLDLLVPVRERKI</sequence>
<dbReference type="EMBL" id="QTJW01000018">
    <property type="protein sequence ID" value="RGD68189.1"/>
    <property type="molecule type" value="Genomic_DNA"/>
</dbReference>
<dbReference type="PRINTS" id="PR00040">
    <property type="entry name" value="HTHMERR"/>
</dbReference>
<evidence type="ECO:0000313" key="8">
    <source>
        <dbReference type="Proteomes" id="UP000261023"/>
    </source>
</evidence>
<dbReference type="InterPro" id="IPR009061">
    <property type="entry name" value="DNA-bd_dom_put_sf"/>
</dbReference>
<evidence type="ECO:0000256" key="4">
    <source>
        <dbReference type="ARBA" id="ARBA00023163"/>
    </source>
</evidence>
<dbReference type="InterPro" id="IPR011256">
    <property type="entry name" value="Reg_factor_effector_dom_sf"/>
</dbReference>
<keyword evidence="2" id="KW-0805">Transcription regulation</keyword>
<dbReference type="RefSeq" id="WP_025531285.1">
    <property type="nucleotide sequence ID" value="NZ_QTJW01000018.1"/>
</dbReference>
<comment type="caution">
    <text evidence="7">The sequence shown here is derived from an EMBL/GenBank/DDBJ whole genome shotgun (WGS) entry which is preliminary data.</text>
</comment>
<dbReference type="SUPFAM" id="SSF46955">
    <property type="entry name" value="Putative DNA-binding domain"/>
    <property type="match status" value="1"/>
</dbReference>
<dbReference type="GO" id="GO:0003700">
    <property type="term" value="F:DNA-binding transcription factor activity"/>
    <property type="evidence" value="ECO:0007669"/>
    <property type="project" value="InterPro"/>
</dbReference>
<dbReference type="AlphaFoldDB" id="A0A3E3DGT1"/>
<keyword evidence="4" id="KW-0804">Transcription</keyword>
<protein>
    <submittedName>
        <fullName evidence="7">MerR family transcriptional regulator</fullName>
    </submittedName>
</protein>
<keyword evidence="1" id="KW-0678">Repressor</keyword>
<name>A0A3E3DGT1_9FIRM</name>
<reference evidence="7 8" key="1">
    <citation type="submission" date="2018-08" db="EMBL/GenBank/DDBJ databases">
        <title>A genome reference for cultivated species of the human gut microbiota.</title>
        <authorList>
            <person name="Zou Y."/>
            <person name="Xue W."/>
            <person name="Luo G."/>
        </authorList>
    </citation>
    <scope>NUCLEOTIDE SEQUENCE [LARGE SCALE GENOMIC DNA]</scope>
    <source>
        <strain evidence="7 8">AF19-13AC</strain>
    </source>
</reference>
<feature type="domain" description="HTH merR-type" evidence="6">
    <location>
        <begin position="3"/>
        <end position="72"/>
    </location>
</feature>
<keyword evidence="3" id="KW-0238">DNA-binding</keyword>
<dbReference type="PROSITE" id="PS50937">
    <property type="entry name" value="HTH_MERR_2"/>
    <property type="match status" value="1"/>
</dbReference>
<evidence type="ECO:0000256" key="5">
    <source>
        <dbReference type="SAM" id="Coils"/>
    </source>
</evidence>
<dbReference type="PANTHER" id="PTHR30204:SF69">
    <property type="entry name" value="MERR-FAMILY TRANSCRIPTIONAL REGULATOR"/>
    <property type="match status" value="1"/>
</dbReference>
<dbReference type="InterPro" id="IPR000551">
    <property type="entry name" value="MerR-type_HTH_dom"/>
</dbReference>
<dbReference type="Gene3D" id="3.20.80.10">
    <property type="entry name" value="Regulatory factor, effector binding domain"/>
    <property type="match status" value="1"/>
</dbReference>
<dbReference type="InterPro" id="IPR029441">
    <property type="entry name" value="Cass2"/>
</dbReference>
<dbReference type="SMART" id="SM00422">
    <property type="entry name" value="HTH_MERR"/>
    <property type="match status" value="1"/>
</dbReference>
<dbReference type="PANTHER" id="PTHR30204">
    <property type="entry name" value="REDOX-CYCLING DRUG-SENSING TRANSCRIPTIONAL ACTIVATOR SOXR"/>
    <property type="match status" value="1"/>
</dbReference>
<dbReference type="GO" id="GO:0003677">
    <property type="term" value="F:DNA binding"/>
    <property type="evidence" value="ECO:0007669"/>
    <property type="project" value="UniProtKB-KW"/>
</dbReference>
<evidence type="ECO:0000256" key="2">
    <source>
        <dbReference type="ARBA" id="ARBA00023015"/>
    </source>
</evidence>
<evidence type="ECO:0000256" key="1">
    <source>
        <dbReference type="ARBA" id="ARBA00022491"/>
    </source>
</evidence>
<evidence type="ECO:0000259" key="6">
    <source>
        <dbReference type="PROSITE" id="PS50937"/>
    </source>
</evidence>
<accession>A0A3E3DGT1</accession>
<keyword evidence="5" id="KW-0175">Coiled coil</keyword>
<feature type="coiled-coil region" evidence="5">
    <location>
        <begin position="72"/>
        <end position="99"/>
    </location>
</feature>
<dbReference type="Pfam" id="PF14526">
    <property type="entry name" value="Cass2"/>
    <property type="match status" value="1"/>
</dbReference>
<dbReference type="Gene3D" id="1.10.1660.10">
    <property type="match status" value="1"/>
</dbReference>
<dbReference type="OrthoDB" id="9811174at2"/>
<evidence type="ECO:0000313" key="7">
    <source>
        <dbReference type="EMBL" id="RGD68189.1"/>
    </source>
</evidence>
<proteinExistence type="predicted"/>
<gene>
    <name evidence="7" type="ORF">DWX31_23395</name>
</gene>
<dbReference type="CDD" id="cd00592">
    <property type="entry name" value="HTH_MerR-like"/>
    <property type="match status" value="1"/>
</dbReference>
<evidence type="ECO:0000256" key="3">
    <source>
        <dbReference type="ARBA" id="ARBA00023125"/>
    </source>
</evidence>
<dbReference type="InterPro" id="IPR047057">
    <property type="entry name" value="MerR_fam"/>
</dbReference>
<organism evidence="7 8">
    <name type="scientific">Hungatella hathewayi</name>
    <dbReference type="NCBI Taxonomy" id="154046"/>
    <lineage>
        <taxon>Bacteria</taxon>
        <taxon>Bacillati</taxon>
        <taxon>Bacillota</taxon>
        <taxon>Clostridia</taxon>
        <taxon>Lachnospirales</taxon>
        <taxon>Lachnospiraceae</taxon>
        <taxon>Hungatella</taxon>
    </lineage>
</organism>
<dbReference type="Proteomes" id="UP000261023">
    <property type="component" value="Unassembled WGS sequence"/>
</dbReference>